<dbReference type="EC" id="2.7.13.3" evidence="2"/>
<dbReference type="SMART" id="SM00387">
    <property type="entry name" value="HATPase_c"/>
    <property type="match status" value="1"/>
</dbReference>
<reference evidence="10 11" key="1">
    <citation type="submission" date="2020-08" db="EMBL/GenBank/DDBJ databases">
        <title>Cohnella phylogeny.</title>
        <authorList>
            <person name="Dunlap C."/>
        </authorList>
    </citation>
    <scope>NUCLEOTIDE SEQUENCE [LARGE SCALE GENOMIC DNA]</scope>
    <source>
        <strain evidence="10 11">CBP 2801</strain>
    </source>
</reference>
<evidence type="ECO:0000256" key="6">
    <source>
        <dbReference type="ARBA" id="ARBA00022777"/>
    </source>
</evidence>
<name>A0A7X0SMU7_9BACL</name>
<gene>
    <name evidence="10" type="ORF">H7C18_17795</name>
</gene>
<dbReference type="PRINTS" id="PR00344">
    <property type="entry name" value="BCTRLSENSOR"/>
</dbReference>
<dbReference type="PANTHER" id="PTHR43065:SF10">
    <property type="entry name" value="PEROXIDE STRESS-ACTIVATED HISTIDINE KINASE MAK3"/>
    <property type="match status" value="1"/>
</dbReference>
<dbReference type="PROSITE" id="PS50109">
    <property type="entry name" value="HIS_KIN"/>
    <property type="match status" value="1"/>
</dbReference>
<keyword evidence="7" id="KW-0067">ATP-binding</keyword>
<evidence type="ECO:0000259" key="9">
    <source>
        <dbReference type="PROSITE" id="PS50109"/>
    </source>
</evidence>
<organism evidence="10 11">
    <name type="scientific">Cohnella zeiphila</name>
    <dbReference type="NCBI Taxonomy" id="2761120"/>
    <lineage>
        <taxon>Bacteria</taxon>
        <taxon>Bacillati</taxon>
        <taxon>Bacillota</taxon>
        <taxon>Bacilli</taxon>
        <taxon>Bacillales</taxon>
        <taxon>Paenibacillaceae</taxon>
        <taxon>Cohnella</taxon>
    </lineage>
</organism>
<dbReference type="InterPro" id="IPR004358">
    <property type="entry name" value="Sig_transdc_His_kin-like_C"/>
</dbReference>
<protein>
    <recommendedName>
        <fullName evidence="2">histidine kinase</fullName>
        <ecNumber evidence="2">2.7.13.3</ecNumber>
    </recommendedName>
</protein>
<dbReference type="InterPro" id="IPR036890">
    <property type="entry name" value="HATPase_C_sf"/>
</dbReference>
<evidence type="ECO:0000256" key="2">
    <source>
        <dbReference type="ARBA" id="ARBA00012438"/>
    </source>
</evidence>
<dbReference type="GO" id="GO:0004673">
    <property type="term" value="F:protein histidine kinase activity"/>
    <property type="evidence" value="ECO:0007669"/>
    <property type="project" value="UniProtKB-EC"/>
</dbReference>
<dbReference type="InterPro" id="IPR005467">
    <property type="entry name" value="His_kinase_dom"/>
</dbReference>
<evidence type="ECO:0000313" key="10">
    <source>
        <dbReference type="EMBL" id="MBB6732769.1"/>
    </source>
</evidence>
<dbReference type="AlphaFoldDB" id="A0A7X0SMU7"/>
<proteinExistence type="predicted"/>
<dbReference type="SUPFAM" id="SSF55874">
    <property type="entry name" value="ATPase domain of HSP90 chaperone/DNA topoisomerase II/histidine kinase"/>
    <property type="match status" value="1"/>
</dbReference>
<dbReference type="EMBL" id="JACJVO010000021">
    <property type="protein sequence ID" value="MBB6732769.1"/>
    <property type="molecule type" value="Genomic_DNA"/>
</dbReference>
<keyword evidence="6 10" id="KW-0418">Kinase</keyword>
<evidence type="ECO:0000256" key="5">
    <source>
        <dbReference type="ARBA" id="ARBA00022741"/>
    </source>
</evidence>
<dbReference type="GO" id="GO:0005524">
    <property type="term" value="F:ATP binding"/>
    <property type="evidence" value="ECO:0007669"/>
    <property type="project" value="UniProtKB-KW"/>
</dbReference>
<keyword evidence="4" id="KW-0808">Transferase</keyword>
<evidence type="ECO:0000256" key="4">
    <source>
        <dbReference type="ARBA" id="ARBA00022679"/>
    </source>
</evidence>
<keyword evidence="8" id="KW-0902">Two-component regulatory system</keyword>
<evidence type="ECO:0000256" key="8">
    <source>
        <dbReference type="ARBA" id="ARBA00023012"/>
    </source>
</evidence>
<sequence length="319" mass="36516">MTFVIIFLWIFLAIVLYPRINSRWRNYLTPIHFSLFIAPALFNDYHNPQKYFDWWILYIATIIVQTKFNQIKEKDTTSSPPYGTRVLSHTIKNEIGKIRIVAHEIQTLASKSKEKGIEREAAIVINSTDHVLEMVARVQSHSNEIVLKEGVHDLSKILNLALQSSKRVLDNKNIRVKRGSFLQNAPIWCDSTHMQETFQNIIMNAMEAMNFGGMLSVSLNETRNQFLITFMDDGGGIPEDNMESIFDPFYSTKNKKLNFGIGLTYCYSVVQKHGGSIEVQSELHVGTTVTIRLPKRKIHTWFLPNFGGKAFGNHQSYAG</sequence>
<comment type="caution">
    <text evidence="10">The sequence shown here is derived from an EMBL/GenBank/DDBJ whole genome shotgun (WGS) entry which is preliminary data.</text>
</comment>
<dbReference type="PANTHER" id="PTHR43065">
    <property type="entry name" value="SENSOR HISTIDINE KINASE"/>
    <property type="match status" value="1"/>
</dbReference>
<dbReference type="GO" id="GO:0000160">
    <property type="term" value="P:phosphorelay signal transduction system"/>
    <property type="evidence" value="ECO:0007669"/>
    <property type="project" value="UniProtKB-KW"/>
</dbReference>
<evidence type="ECO:0000256" key="7">
    <source>
        <dbReference type="ARBA" id="ARBA00022840"/>
    </source>
</evidence>
<accession>A0A7X0SMU7</accession>
<evidence type="ECO:0000256" key="3">
    <source>
        <dbReference type="ARBA" id="ARBA00022553"/>
    </source>
</evidence>
<comment type="catalytic activity">
    <reaction evidence="1">
        <text>ATP + protein L-histidine = ADP + protein N-phospho-L-histidine.</text>
        <dbReference type="EC" id="2.7.13.3"/>
    </reaction>
</comment>
<evidence type="ECO:0000313" key="11">
    <source>
        <dbReference type="Proteomes" id="UP000564644"/>
    </source>
</evidence>
<keyword evidence="11" id="KW-1185">Reference proteome</keyword>
<dbReference type="RefSeq" id="WP_185130424.1">
    <property type="nucleotide sequence ID" value="NZ_JACJVO010000021.1"/>
</dbReference>
<dbReference type="InterPro" id="IPR003594">
    <property type="entry name" value="HATPase_dom"/>
</dbReference>
<keyword evidence="3" id="KW-0597">Phosphoprotein</keyword>
<dbReference type="Proteomes" id="UP000564644">
    <property type="component" value="Unassembled WGS sequence"/>
</dbReference>
<keyword evidence="5" id="KW-0547">Nucleotide-binding</keyword>
<feature type="domain" description="Histidine kinase" evidence="9">
    <location>
        <begin position="86"/>
        <end position="297"/>
    </location>
</feature>
<dbReference type="Pfam" id="PF02518">
    <property type="entry name" value="HATPase_c"/>
    <property type="match status" value="1"/>
</dbReference>
<evidence type="ECO:0000256" key="1">
    <source>
        <dbReference type="ARBA" id="ARBA00000085"/>
    </source>
</evidence>
<dbReference type="Gene3D" id="3.30.565.10">
    <property type="entry name" value="Histidine kinase-like ATPase, C-terminal domain"/>
    <property type="match status" value="1"/>
</dbReference>